<keyword evidence="4" id="KW-0520">NAD</keyword>
<name>A0A5B8VXP7_9SPHI</name>
<dbReference type="EMBL" id="CP042437">
    <property type="protein sequence ID" value="QEC75206.1"/>
    <property type="molecule type" value="Genomic_DNA"/>
</dbReference>
<dbReference type="OrthoDB" id="9771072at2"/>
<keyword evidence="6" id="KW-0732">Signal</keyword>
<dbReference type="PROSITE" id="PS51318">
    <property type="entry name" value="TAT"/>
    <property type="match status" value="1"/>
</dbReference>
<evidence type="ECO:0000256" key="1">
    <source>
        <dbReference type="ARBA" id="ARBA00001911"/>
    </source>
</evidence>
<comment type="similarity">
    <text evidence="2">Belongs to the Gfo/Idh/MocA family. Glycosyl hydrolase 109 subfamily.</text>
</comment>
<keyword evidence="3" id="KW-0378">Hydrolase</keyword>
<sequence length="460" mass="51130">MKNNRRDFIKYTGIAASALVGAALPLLAVADDANSKPFNTIKGSQRFNMHGYAAPKIDKVRIGYIGLGSRGSEAVPRILNIEGVEVRALCDTKPKQVQLAKESLKGTPNNPALYSGNDYEWKKLCERSDIDLVYICTPWNWHAQMAVYAMEHGKHVAVEVPAAQTIDECWQMVETSEKTKLHCVMLENECYDFFELLTLNMARQGFFGEVLHGEGAYIHSIGRSLFDPIQRPGLWRLEENAHRNGNLYPTHGLGPICQIMNINCGDKMDFLTSVSTNDFTLHDIAVELAAKDAMYSKYVDKHFRGNMNTSTIRTAKGRTIMLQHDTSSPRPKSSRYLISGTKATIQCDAGPAKISTSHDGWVSPEVFAEIEAKYTLPFIAKVGELAKKVGGHGGMDFLTDWRLIDCLRNGLPVDHDVYDAALWSSIAPLSEWSVANGSKPIEVPDFTRGAWQNNTPFNIS</sequence>
<evidence type="ECO:0000259" key="7">
    <source>
        <dbReference type="Pfam" id="PF01408"/>
    </source>
</evidence>
<organism evidence="9 10">
    <name type="scientific">Mucilaginibacter ginsenosidivorax</name>
    <dbReference type="NCBI Taxonomy" id="862126"/>
    <lineage>
        <taxon>Bacteria</taxon>
        <taxon>Pseudomonadati</taxon>
        <taxon>Bacteroidota</taxon>
        <taxon>Sphingobacteriia</taxon>
        <taxon>Sphingobacteriales</taxon>
        <taxon>Sphingobacteriaceae</taxon>
        <taxon>Mucilaginibacter</taxon>
    </lineage>
</organism>
<dbReference type="Pfam" id="PF01408">
    <property type="entry name" value="GFO_IDH_MocA"/>
    <property type="match status" value="1"/>
</dbReference>
<dbReference type="InterPro" id="IPR050463">
    <property type="entry name" value="Gfo/Idh/MocA_oxidrdct_glycsds"/>
</dbReference>
<dbReference type="PANTHER" id="PTHR43818:SF1">
    <property type="entry name" value="GLYCOSYL HYDROLASE FAMILY 109 PROTEIN"/>
    <property type="match status" value="1"/>
</dbReference>
<dbReference type="Gene3D" id="3.40.50.720">
    <property type="entry name" value="NAD(P)-binding Rossmann-like Domain"/>
    <property type="match status" value="1"/>
</dbReference>
<accession>A0A5B8VXP7</accession>
<dbReference type="Proteomes" id="UP000321362">
    <property type="component" value="Chromosome"/>
</dbReference>
<evidence type="ECO:0000256" key="5">
    <source>
        <dbReference type="ARBA" id="ARBA00023295"/>
    </source>
</evidence>
<keyword evidence="5" id="KW-0326">Glycosidase</keyword>
<dbReference type="InterPro" id="IPR019546">
    <property type="entry name" value="TAT_signal_bac_arc"/>
</dbReference>
<dbReference type="InterPro" id="IPR049303">
    <property type="entry name" value="Glyco_hydro_109_C"/>
</dbReference>
<evidence type="ECO:0000313" key="10">
    <source>
        <dbReference type="Proteomes" id="UP000321362"/>
    </source>
</evidence>
<dbReference type="InterPro" id="IPR000683">
    <property type="entry name" value="Gfo/Idh/MocA-like_OxRdtase_N"/>
</dbReference>
<dbReference type="RefSeq" id="WP_147052360.1">
    <property type="nucleotide sequence ID" value="NZ_CP042437.1"/>
</dbReference>
<keyword evidence="10" id="KW-1185">Reference proteome</keyword>
<reference evidence="9 10" key="1">
    <citation type="journal article" date="2013" name="J. Microbiol.">
        <title>Mucilaginibacter ginsenosidivorax sp. nov., with ginsenoside converting activity isolated from sediment.</title>
        <authorList>
            <person name="Kim J.K."/>
            <person name="Choi T.E."/>
            <person name="Liu Q.M."/>
            <person name="Park H.Y."/>
            <person name="Yi T.H."/>
            <person name="Yoon M.H."/>
            <person name="Kim S.C."/>
            <person name="Im W.T."/>
        </authorList>
    </citation>
    <scope>NUCLEOTIDE SEQUENCE [LARGE SCALE GENOMIC DNA]</scope>
    <source>
        <strain evidence="9 10">KHI28</strain>
    </source>
</reference>
<gene>
    <name evidence="9" type="ORF">FSB76_04340</name>
</gene>
<dbReference type="KEGG" id="mgk:FSB76_04340"/>
<feature type="signal peptide" evidence="6">
    <location>
        <begin position="1"/>
        <end position="30"/>
    </location>
</feature>
<evidence type="ECO:0000259" key="8">
    <source>
        <dbReference type="Pfam" id="PF21252"/>
    </source>
</evidence>
<dbReference type="NCBIfam" id="TIGR01409">
    <property type="entry name" value="TAT_signal_seq"/>
    <property type="match status" value="1"/>
</dbReference>
<dbReference type="GO" id="GO:0016798">
    <property type="term" value="F:hydrolase activity, acting on glycosyl bonds"/>
    <property type="evidence" value="ECO:0007669"/>
    <property type="project" value="UniProtKB-KW"/>
</dbReference>
<evidence type="ECO:0000313" key="9">
    <source>
        <dbReference type="EMBL" id="QEC75206.1"/>
    </source>
</evidence>
<dbReference type="SUPFAM" id="SSF51735">
    <property type="entry name" value="NAD(P)-binding Rossmann-fold domains"/>
    <property type="match status" value="1"/>
</dbReference>
<comment type="cofactor">
    <cofactor evidence="1">
        <name>NAD(+)</name>
        <dbReference type="ChEBI" id="CHEBI:57540"/>
    </cofactor>
</comment>
<dbReference type="GO" id="GO:0000166">
    <property type="term" value="F:nucleotide binding"/>
    <property type="evidence" value="ECO:0007669"/>
    <property type="project" value="InterPro"/>
</dbReference>
<feature type="domain" description="Gfo/Idh/MocA-like oxidoreductase N-terminal" evidence="7">
    <location>
        <begin position="60"/>
        <end position="183"/>
    </location>
</feature>
<feature type="chain" id="PRO_5022864053" evidence="6">
    <location>
        <begin position="31"/>
        <end position="460"/>
    </location>
</feature>
<dbReference type="Gene3D" id="3.30.360.10">
    <property type="entry name" value="Dihydrodipicolinate Reductase, domain 2"/>
    <property type="match status" value="1"/>
</dbReference>
<evidence type="ECO:0000256" key="3">
    <source>
        <dbReference type="ARBA" id="ARBA00022801"/>
    </source>
</evidence>
<dbReference type="PANTHER" id="PTHR43818">
    <property type="entry name" value="BCDNA.GH03377"/>
    <property type="match status" value="1"/>
</dbReference>
<dbReference type="InterPro" id="IPR006311">
    <property type="entry name" value="TAT_signal"/>
</dbReference>
<feature type="domain" description="Glycosyl hydrolase 109 C-terminal" evidence="8">
    <location>
        <begin position="196"/>
        <end position="346"/>
    </location>
</feature>
<evidence type="ECO:0000256" key="6">
    <source>
        <dbReference type="SAM" id="SignalP"/>
    </source>
</evidence>
<dbReference type="AlphaFoldDB" id="A0A5B8VXP7"/>
<dbReference type="InterPro" id="IPR036291">
    <property type="entry name" value="NAD(P)-bd_dom_sf"/>
</dbReference>
<dbReference type="Pfam" id="PF21252">
    <property type="entry name" value="Glyco_hydro_109_C"/>
    <property type="match status" value="1"/>
</dbReference>
<proteinExistence type="inferred from homology"/>
<evidence type="ECO:0000256" key="4">
    <source>
        <dbReference type="ARBA" id="ARBA00023027"/>
    </source>
</evidence>
<protein>
    <submittedName>
        <fullName evidence="9">Gfo/Idh/MocA family oxidoreductase</fullName>
    </submittedName>
</protein>
<evidence type="ECO:0000256" key="2">
    <source>
        <dbReference type="ARBA" id="ARBA00009329"/>
    </source>
</evidence>